<keyword evidence="5" id="KW-0812">Transmembrane</keyword>
<evidence type="ECO:0000313" key="8">
    <source>
        <dbReference type="EMBL" id="KAG9326429.1"/>
    </source>
</evidence>
<protein>
    <submittedName>
        <fullName evidence="8">Uncharacterized protein</fullName>
    </submittedName>
</protein>
<dbReference type="Proteomes" id="UP000717515">
    <property type="component" value="Unassembled WGS sequence"/>
</dbReference>
<feature type="region of interest" description="Disordered" evidence="4">
    <location>
        <begin position="1"/>
        <end position="47"/>
    </location>
</feature>
<dbReference type="GO" id="GO:0004077">
    <property type="term" value="F:biotin--[biotin carboxyl-carrier protein] ligase activity"/>
    <property type="evidence" value="ECO:0007669"/>
    <property type="project" value="InterPro"/>
</dbReference>
<reference evidence="8" key="1">
    <citation type="submission" date="2021-07" db="EMBL/GenBank/DDBJ databases">
        <title>Draft genome of Mortierella alpina, strain LL118, isolated from an aspen leaf litter sample.</title>
        <authorList>
            <person name="Yang S."/>
            <person name="Vinatzer B.A."/>
        </authorList>
    </citation>
    <scope>NUCLEOTIDE SEQUENCE</scope>
    <source>
        <strain evidence="8">LL118</strain>
    </source>
</reference>
<dbReference type="SUPFAM" id="SSF55681">
    <property type="entry name" value="Class II aaRS and biotin synthetases"/>
    <property type="match status" value="1"/>
</dbReference>
<keyword evidence="5" id="KW-0472">Membrane</keyword>
<evidence type="ECO:0000256" key="3">
    <source>
        <dbReference type="ARBA" id="ARBA00022598"/>
    </source>
</evidence>
<dbReference type="CDD" id="cd03144">
    <property type="entry name" value="GATase1_ScBLP_like"/>
    <property type="match status" value="1"/>
</dbReference>
<evidence type="ECO:0000313" key="9">
    <source>
        <dbReference type="Proteomes" id="UP000717515"/>
    </source>
</evidence>
<feature type="transmembrane region" description="Helical" evidence="5">
    <location>
        <begin position="134"/>
        <end position="154"/>
    </location>
</feature>
<dbReference type="CDD" id="cd17352">
    <property type="entry name" value="MFS_MCT_SLC16"/>
    <property type="match status" value="1"/>
</dbReference>
<organism evidence="8 9">
    <name type="scientific">Mortierella alpina</name>
    <name type="common">Oleaginous fungus</name>
    <name type="synonym">Mortierella renispora</name>
    <dbReference type="NCBI Taxonomy" id="64518"/>
    <lineage>
        <taxon>Eukaryota</taxon>
        <taxon>Fungi</taxon>
        <taxon>Fungi incertae sedis</taxon>
        <taxon>Mucoromycota</taxon>
        <taxon>Mortierellomycotina</taxon>
        <taxon>Mortierellomycetes</taxon>
        <taxon>Mortierellales</taxon>
        <taxon>Mortierellaceae</taxon>
        <taxon>Mortierella</taxon>
    </lineage>
</organism>
<dbReference type="PANTHER" id="PTHR12835:SF5">
    <property type="entry name" value="BIOTIN--PROTEIN LIGASE"/>
    <property type="match status" value="1"/>
</dbReference>
<dbReference type="SUPFAM" id="SSF103473">
    <property type="entry name" value="MFS general substrate transporter"/>
    <property type="match status" value="1"/>
</dbReference>
<dbReference type="Pfam" id="PF07690">
    <property type="entry name" value="MFS_1"/>
    <property type="match status" value="1"/>
</dbReference>
<comment type="subcellular location">
    <subcellularLocation>
        <location evidence="1">Membrane</location>
        <topology evidence="1">Multi-pass membrane protein</topology>
    </subcellularLocation>
</comment>
<name>A0A9P8ABZ7_MORAP</name>
<evidence type="ECO:0000259" key="6">
    <source>
        <dbReference type="PROSITE" id="PS50850"/>
    </source>
</evidence>
<feature type="compositionally biased region" description="Polar residues" evidence="4">
    <location>
        <begin position="8"/>
        <end position="23"/>
    </location>
</feature>
<dbReference type="GO" id="GO:0016020">
    <property type="term" value="C:membrane"/>
    <property type="evidence" value="ECO:0007669"/>
    <property type="project" value="UniProtKB-SubCell"/>
</dbReference>
<feature type="transmembrane region" description="Helical" evidence="5">
    <location>
        <begin position="298"/>
        <end position="318"/>
    </location>
</feature>
<feature type="transmembrane region" description="Helical" evidence="5">
    <location>
        <begin position="91"/>
        <end position="114"/>
    </location>
</feature>
<dbReference type="PROSITE" id="PS50850">
    <property type="entry name" value="MFS"/>
    <property type="match status" value="1"/>
</dbReference>
<dbReference type="Gene3D" id="3.30.930.10">
    <property type="entry name" value="Bira Bifunctional Protein, Domain 2"/>
    <property type="match status" value="1"/>
</dbReference>
<feature type="transmembrane region" description="Helical" evidence="5">
    <location>
        <begin position="219"/>
        <end position="242"/>
    </location>
</feature>
<dbReference type="InterPro" id="IPR004143">
    <property type="entry name" value="BPL_LPL_catalytic"/>
</dbReference>
<gene>
    <name evidence="8" type="ORF">KVV02_008049</name>
</gene>
<feature type="domain" description="Major facilitator superfamily (MFS) profile" evidence="6">
    <location>
        <begin position="90"/>
        <end position="478"/>
    </location>
</feature>
<dbReference type="InterPro" id="IPR019197">
    <property type="entry name" value="Biotin-prot_ligase_N"/>
</dbReference>
<keyword evidence="5" id="KW-1133">Transmembrane helix</keyword>
<feature type="transmembrane region" description="Helical" evidence="5">
    <location>
        <begin position="161"/>
        <end position="179"/>
    </location>
</feature>
<dbReference type="GO" id="GO:0022857">
    <property type="term" value="F:transmembrane transporter activity"/>
    <property type="evidence" value="ECO:0007669"/>
    <property type="project" value="InterPro"/>
</dbReference>
<evidence type="ECO:0000256" key="2">
    <source>
        <dbReference type="ARBA" id="ARBA00009934"/>
    </source>
</evidence>
<feature type="domain" description="BPL/LPL catalytic" evidence="7">
    <location>
        <begin position="893"/>
        <end position="1113"/>
    </location>
</feature>
<dbReference type="Pfam" id="PF03099">
    <property type="entry name" value="BPL_LplA_LipB"/>
    <property type="match status" value="1"/>
</dbReference>
<dbReference type="CDD" id="cd16442">
    <property type="entry name" value="BPL"/>
    <property type="match status" value="1"/>
</dbReference>
<dbReference type="SUPFAM" id="SSF52317">
    <property type="entry name" value="Class I glutamine amidotransferase-like"/>
    <property type="match status" value="1"/>
</dbReference>
<dbReference type="InterPro" id="IPR004408">
    <property type="entry name" value="Biotin_CoA_COase_ligase"/>
</dbReference>
<accession>A0A9P8ABZ7</accession>
<dbReference type="InterPro" id="IPR036259">
    <property type="entry name" value="MFS_trans_sf"/>
</dbReference>
<dbReference type="PROSITE" id="PS51733">
    <property type="entry name" value="BPL_LPL_CATALYTIC"/>
    <property type="match status" value="1"/>
</dbReference>
<evidence type="ECO:0000256" key="4">
    <source>
        <dbReference type="SAM" id="MobiDB-lite"/>
    </source>
</evidence>
<feature type="region of interest" description="Disordered" evidence="4">
    <location>
        <begin position="837"/>
        <end position="857"/>
    </location>
</feature>
<dbReference type="InterPro" id="IPR011701">
    <property type="entry name" value="MFS"/>
</dbReference>
<dbReference type="EMBL" id="JAIFTL010000020">
    <property type="protein sequence ID" value="KAG9326429.1"/>
    <property type="molecule type" value="Genomic_DNA"/>
</dbReference>
<comment type="similarity">
    <text evidence="2">Belongs to the biotin--protein ligase family.</text>
</comment>
<feature type="transmembrane region" description="Helical" evidence="5">
    <location>
        <begin position="424"/>
        <end position="443"/>
    </location>
</feature>
<feature type="transmembrane region" description="Helical" evidence="5">
    <location>
        <begin position="455"/>
        <end position="476"/>
    </location>
</feature>
<dbReference type="Gene3D" id="1.20.1250.20">
    <property type="entry name" value="MFS general substrate transporter like domains"/>
    <property type="match status" value="1"/>
</dbReference>
<feature type="transmembrane region" description="Helical" evidence="5">
    <location>
        <begin position="191"/>
        <end position="212"/>
    </location>
</feature>
<keyword evidence="3" id="KW-0436">Ligase</keyword>
<feature type="transmembrane region" description="Helical" evidence="5">
    <location>
        <begin position="363"/>
        <end position="383"/>
    </location>
</feature>
<evidence type="ECO:0000259" key="7">
    <source>
        <dbReference type="PROSITE" id="PS51733"/>
    </source>
</evidence>
<dbReference type="InterPro" id="IPR045864">
    <property type="entry name" value="aa-tRNA-synth_II/BPL/LPL"/>
</dbReference>
<dbReference type="Pfam" id="PF09825">
    <property type="entry name" value="BPL_N"/>
    <property type="match status" value="1"/>
</dbReference>
<dbReference type="AlphaFoldDB" id="A0A9P8ABZ7"/>
<dbReference type="Gene3D" id="3.40.50.880">
    <property type="match status" value="1"/>
</dbReference>
<feature type="transmembrane region" description="Helical" evidence="5">
    <location>
        <begin position="248"/>
        <end position="269"/>
    </location>
</feature>
<sequence length="1198" mass="130648">MAKFNPFKASQDTKTAHSNASTVQDKEKGYHKRPSSSRRSSYESATQGNGVVLAKNERYDATHDHGHHSRPASVNATFEDGIVMESGFRGYLVVFGGFLIIMAAIGYVSIYGIFQAQYNDIYGARGQSQSSISFVGSLAVGFQFGFTIIAGPVMNRFGHKVILWSGTIIGSLGLLLASWCTQMWQLYLTQGVMFGIGASLLNLAATAIPPLWYDKHRGLAMGICFCGAGIGGLAFGFIIPALINGVGIYWTLRIYAIFHFVCTAFASIVMRAPRQLSGPPIAARKDVINLAILKDPGFMLWFVAAALFGFAYVVPFTYIPSFAKDIVGLDPNVQGGQLLSIMSAANAIGRVLIGIAGDKVGAIRIAAVTYMLAGASCFIWMFATTHGALIGFSVMYGFFSGSFFTLVASITANIVGLSHLGSGLTVIFLTNTPGNLFTLPIAGKIFESTQDYKAMIGYTASMYLAGGMILFFLMFYNHYTKRVDAVPGRRTFDFSTHIPYSPMNILVYSGEGISRTSLIHTVNSLRSLVGQHYDVMKIDDKGLLTEPWEESTSLLVFPGGRDLPFVRDLSGPANDKIKSYVHSGGRFFGICAGAYYASDRITFEPGTPLEVQGSRELGFFQGLCRGAVYPGFVYESESGARAVELCLNKDIFAQDQLGFEETTVYFNGGGYFVDAERYPGTQVLAWYKHSPSQIEAGSAIKAAMVACQYGQGLALLTGVHPEYDATHLDARNPDYGPEPNIVTRLLEKENERRTFLRSVLTKMGLKMSQPEPAVAVSPSVILPPGAIQGIPAVTPLFLASLQPSLTNTLTSTLMRQANADHDIQEVNDTFHLVASPQHPIPVHTPTVNETEEGEGEEKVTKNIVICQAGPPSPAQTPEFDMGAFFQHLQHVRQLVHDPFSSFRFGNSLMYGQVVTSTQTMLDKNFGLCQQLPDGFVCNATIQVSGRGRGRNSWISPPGCLQFSMVLRHPVQATHASAVFVQYLVALAVVESVCSLPGYEDLPLRLKWPNDIYAEAPLDHPSQAEVARASNGQPAGPKMIKIGGVLVNSNFSGSEFLLVIGCGVNATNPNPTTSINHLIRYHNNTTGRNLDVFSQETLLAHILVKLEEFHKRFLGGNGRGFAQFEEMYYKRWLHSDAMVTLTTMTPHKRVRIQGVTLDYGLLKTVAVDEQGRDIVGEEYRLQPDGNSFDMLKGLISLKA</sequence>
<dbReference type="GO" id="GO:0005737">
    <property type="term" value="C:cytoplasm"/>
    <property type="evidence" value="ECO:0007669"/>
    <property type="project" value="TreeGrafter"/>
</dbReference>
<feature type="transmembrane region" description="Helical" evidence="5">
    <location>
        <begin position="389"/>
        <end position="412"/>
    </location>
</feature>
<evidence type="ECO:0000256" key="1">
    <source>
        <dbReference type="ARBA" id="ARBA00004141"/>
    </source>
</evidence>
<dbReference type="PANTHER" id="PTHR12835">
    <property type="entry name" value="BIOTIN PROTEIN LIGASE"/>
    <property type="match status" value="1"/>
</dbReference>
<dbReference type="InterPro" id="IPR020846">
    <property type="entry name" value="MFS_dom"/>
</dbReference>
<comment type="caution">
    <text evidence="8">The sequence shown here is derived from an EMBL/GenBank/DDBJ whole genome shotgun (WGS) entry which is preliminary data.</text>
</comment>
<proteinExistence type="inferred from homology"/>
<dbReference type="InterPro" id="IPR029062">
    <property type="entry name" value="Class_I_gatase-like"/>
</dbReference>
<evidence type="ECO:0000256" key="5">
    <source>
        <dbReference type="SAM" id="Phobius"/>
    </source>
</evidence>